<accession>A0A1S2LQ40</accession>
<gene>
    <name evidence="9" type="ORF">BKP35_07010</name>
</gene>
<keyword evidence="7 8" id="KW-0472">Membrane</keyword>
<evidence type="ECO:0000256" key="5">
    <source>
        <dbReference type="ARBA" id="ARBA00022692"/>
    </source>
</evidence>
<keyword evidence="5 8" id="KW-0812">Transmembrane</keyword>
<dbReference type="PANTHER" id="PTHR34975:SF2">
    <property type="entry name" value="SPORE GERMINATION PROTEIN A2"/>
    <property type="match status" value="1"/>
</dbReference>
<dbReference type="GO" id="GO:0009847">
    <property type="term" value="P:spore germination"/>
    <property type="evidence" value="ECO:0007669"/>
    <property type="project" value="InterPro"/>
</dbReference>
<evidence type="ECO:0000256" key="1">
    <source>
        <dbReference type="ARBA" id="ARBA00004141"/>
    </source>
</evidence>
<feature type="transmembrane region" description="Helical" evidence="8">
    <location>
        <begin position="339"/>
        <end position="356"/>
    </location>
</feature>
<dbReference type="InterPro" id="IPR004761">
    <property type="entry name" value="Spore_GerAB"/>
</dbReference>
<evidence type="ECO:0000313" key="9">
    <source>
        <dbReference type="EMBL" id="OIJ14243.1"/>
    </source>
</evidence>
<protein>
    <submittedName>
        <fullName evidence="9">Uncharacterized protein</fullName>
    </submittedName>
</protein>
<evidence type="ECO:0000256" key="6">
    <source>
        <dbReference type="ARBA" id="ARBA00022989"/>
    </source>
</evidence>
<dbReference type="OrthoDB" id="2078716at2"/>
<dbReference type="RefSeq" id="WP_071312665.1">
    <property type="nucleotide sequence ID" value="NZ_MLQQ01000009.1"/>
</dbReference>
<dbReference type="Proteomes" id="UP000180098">
    <property type="component" value="Unassembled WGS sequence"/>
</dbReference>
<dbReference type="NCBIfam" id="TIGR00912">
    <property type="entry name" value="2A0309"/>
    <property type="match status" value="1"/>
</dbReference>
<dbReference type="AlphaFoldDB" id="A0A1S2LQ40"/>
<evidence type="ECO:0000256" key="7">
    <source>
        <dbReference type="ARBA" id="ARBA00023136"/>
    </source>
</evidence>
<reference evidence="9 10" key="1">
    <citation type="submission" date="2016-10" db="EMBL/GenBank/DDBJ databases">
        <title>Draft genome sequences of four alkaliphilic bacteria belonging to the Anaerobacillus genus.</title>
        <authorList>
            <person name="Bassil N.M."/>
            <person name="Lloyd J.R."/>
        </authorList>
    </citation>
    <scope>NUCLEOTIDE SEQUENCE [LARGE SCALE GENOMIC DNA]</scope>
    <source>
        <strain evidence="9 10">DSM 15340</strain>
    </source>
</reference>
<feature type="transmembrane region" description="Helical" evidence="8">
    <location>
        <begin position="81"/>
        <end position="100"/>
    </location>
</feature>
<comment type="caution">
    <text evidence="9">The sequence shown here is derived from an EMBL/GenBank/DDBJ whole genome shotgun (WGS) entry which is preliminary data.</text>
</comment>
<comment type="subcellular location">
    <subcellularLocation>
        <location evidence="1">Membrane</location>
        <topology evidence="1">Multi-pass membrane protein</topology>
    </subcellularLocation>
</comment>
<feature type="transmembrane region" description="Helical" evidence="8">
    <location>
        <begin position="273"/>
        <end position="295"/>
    </location>
</feature>
<feature type="transmembrane region" description="Helical" evidence="8">
    <location>
        <begin position="120"/>
        <end position="138"/>
    </location>
</feature>
<evidence type="ECO:0000256" key="2">
    <source>
        <dbReference type="ARBA" id="ARBA00007998"/>
    </source>
</evidence>
<dbReference type="GO" id="GO:0016020">
    <property type="term" value="C:membrane"/>
    <property type="evidence" value="ECO:0007669"/>
    <property type="project" value="UniProtKB-SubCell"/>
</dbReference>
<comment type="similarity">
    <text evidence="2">Belongs to the amino acid-polyamine-organocation (APC) superfamily. Spore germination protein (SGP) (TC 2.A.3.9) family.</text>
</comment>
<feature type="transmembrane region" description="Helical" evidence="8">
    <location>
        <begin position="217"/>
        <end position="244"/>
    </location>
</feature>
<name>A0A1S2LQ40_9BACI</name>
<feature type="transmembrane region" description="Helical" evidence="8">
    <location>
        <begin position="307"/>
        <end position="327"/>
    </location>
</feature>
<organism evidence="9 10">
    <name type="scientific">Anaerobacillus arseniciselenatis</name>
    <dbReference type="NCBI Taxonomy" id="85682"/>
    <lineage>
        <taxon>Bacteria</taxon>
        <taxon>Bacillati</taxon>
        <taxon>Bacillota</taxon>
        <taxon>Bacilli</taxon>
        <taxon>Bacillales</taxon>
        <taxon>Bacillaceae</taxon>
        <taxon>Anaerobacillus</taxon>
    </lineage>
</organism>
<sequence length="370" mass="42304">MIDNRKIDSYQFFVLVFIFTIGNTIINAPALIVYHAKQDAWISSILALLFGVTLVLIYSSLGTKFPDKTITEYMELLLGKAIGKVISILLVVYFFIIASLMLRQLGDFLSTHLIPETPTIAIHLLYMMVILYGTFFGVETIARSGEIIFPILMLMLLFLFVFLTKEINFENLKPVLEKGWGPSLRGTIAHIGIPYLQMVVFLMFFPFFKQPNKIHKPFLLGTSIAGFFLILSTLFSILVVGVVLSEFKQYPTYFLAQKISIADIIDRVEAVLAFIWLITIFFKIIILLYAANLGITQVFNLRQSRPFLFPLGLLLLLVTQFITENVISFNNFFNKVIPPYTLTFGLLLPLFLLIVYRVRRKKFETQAEQS</sequence>
<evidence type="ECO:0000313" key="10">
    <source>
        <dbReference type="Proteomes" id="UP000180098"/>
    </source>
</evidence>
<evidence type="ECO:0000256" key="4">
    <source>
        <dbReference type="ARBA" id="ARBA00022544"/>
    </source>
</evidence>
<keyword evidence="4" id="KW-0309">Germination</keyword>
<feature type="transmembrane region" description="Helical" evidence="8">
    <location>
        <begin position="147"/>
        <end position="164"/>
    </location>
</feature>
<evidence type="ECO:0000256" key="3">
    <source>
        <dbReference type="ARBA" id="ARBA00022448"/>
    </source>
</evidence>
<dbReference type="EMBL" id="MLQQ01000009">
    <property type="protein sequence ID" value="OIJ14243.1"/>
    <property type="molecule type" value="Genomic_DNA"/>
</dbReference>
<dbReference type="Gene3D" id="1.20.1740.10">
    <property type="entry name" value="Amino acid/polyamine transporter I"/>
    <property type="match status" value="1"/>
</dbReference>
<dbReference type="PANTHER" id="PTHR34975">
    <property type="entry name" value="SPORE GERMINATION PROTEIN A2"/>
    <property type="match status" value="1"/>
</dbReference>
<feature type="transmembrane region" description="Helical" evidence="8">
    <location>
        <begin position="12"/>
        <end position="34"/>
    </location>
</feature>
<dbReference type="Pfam" id="PF03845">
    <property type="entry name" value="Spore_permease"/>
    <property type="match status" value="1"/>
</dbReference>
<feature type="transmembrane region" description="Helical" evidence="8">
    <location>
        <begin position="184"/>
        <end position="205"/>
    </location>
</feature>
<evidence type="ECO:0000256" key="8">
    <source>
        <dbReference type="SAM" id="Phobius"/>
    </source>
</evidence>
<keyword evidence="3" id="KW-0813">Transport</keyword>
<keyword evidence="10" id="KW-1185">Reference proteome</keyword>
<feature type="transmembrane region" description="Helical" evidence="8">
    <location>
        <begin position="40"/>
        <end position="61"/>
    </location>
</feature>
<keyword evidence="6 8" id="KW-1133">Transmembrane helix</keyword>
<proteinExistence type="inferred from homology"/>